<reference evidence="8 9" key="1">
    <citation type="journal article" date="2009" name="Stand. Genomic Sci.">
        <title>Complete genome sequence of Atopobium parvulum type strain (IPP 1246).</title>
        <authorList>
            <person name="Copeland A."/>
            <person name="Sikorski J."/>
            <person name="Lapidus A."/>
            <person name="Nolan M."/>
            <person name="Del Rio T.G."/>
            <person name="Lucas S."/>
            <person name="Chen F."/>
            <person name="Tice H."/>
            <person name="Pitluck S."/>
            <person name="Cheng J.F."/>
            <person name="Pukall R."/>
            <person name="Chertkov O."/>
            <person name="Brettin T."/>
            <person name="Han C."/>
            <person name="Detter J.C."/>
            <person name="Kuske C."/>
            <person name="Bruce D."/>
            <person name="Goodwin L."/>
            <person name="Ivanova N."/>
            <person name="Mavromatis K."/>
            <person name="Mikhailova N."/>
            <person name="Chen A."/>
            <person name="Palaniappan K."/>
            <person name="Chain P."/>
            <person name="Rohde M."/>
            <person name="Goker M."/>
            <person name="Bristow J."/>
            <person name="Eisen J.A."/>
            <person name="Markowitz V."/>
            <person name="Hugenholtz P."/>
            <person name="Kyrpides N.C."/>
            <person name="Klenk H.P."/>
            <person name="Detter J.C."/>
        </authorList>
    </citation>
    <scope>NUCLEOTIDE SEQUENCE [LARGE SCALE GENOMIC DNA]</scope>
    <source>
        <strain evidence="9">ATCC 33793 / DSM 20469 / CCUG 32760 / JCM 10300 / KCTC 3663 / VPI 0546 / 1246</strain>
    </source>
</reference>
<dbReference type="InterPro" id="IPR002528">
    <property type="entry name" value="MATE_fam"/>
</dbReference>
<dbReference type="HOGENOM" id="CLU_012893_0_2_11"/>
<proteinExistence type="predicted"/>
<feature type="transmembrane region" description="Helical" evidence="7">
    <location>
        <begin position="135"/>
        <end position="157"/>
    </location>
</feature>
<organism evidence="8 9">
    <name type="scientific">Lancefieldella parvula (strain ATCC 33793 / DSM 20469 / CCUG 32760 / JCM 10300 / KCTC 3663 / VPI 0546 / 1246)</name>
    <name type="common">Atopobium parvulum</name>
    <dbReference type="NCBI Taxonomy" id="521095"/>
    <lineage>
        <taxon>Bacteria</taxon>
        <taxon>Bacillati</taxon>
        <taxon>Actinomycetota</taxon>
        <taxon>Coriobacteriia</taxon>
        <taxon>Coriobacteriales</taxon>
        <taxon>Atopobiaceae</taxon>
        <taxon>Lancefieldella</taxon>
    </lineage>
</organism>
<dbReference type="Proteomes" id="UP000000960">
    <property type="component" value="Chromosome"/>
</dbReference>
<evidence type="ECO:0000256" key="4">
    <source>
        <dbReference type="ARBA" id="ARBA00022692"/>
    </source>
</evidence>
<evidence type="ECO:0000256" key="6">
    <source>
        <dbReference type="ARBA" id="ARBA00023136"/>
    </source>
</evidence>
<keyword evidence="3" id="KW-1003">Cell membrane</keyword>
<evidence type="ECO:0000256" key="5">
    <source>
        <dbReference type="ARBA" id="ARBA00022989"/>
    </source>
</evidence>
<feature type="transmembrane region" description="Helical" evidence="7">
    <location>
        <begin position="259"/>
        <end position="278"/>
    </location>
</feature>
<feature type="transmembrane region" description="Helical" evidence="7">
    <location>
        <begin position="196"/>
        <end position="215"/>
    </location>
</feature>
<feature type="transmembrane region" description="Helical" evidence="7">
    <location>
        <begin position="15"/>
        <end position="33"/>
    </location>
</feature>
<feature type="transmembrane region" description="Helical" evidence="7">
    <location>
        <begin position="92"/>
        <end position="115"/>
    </location>
</feature>
<dbReference type="STRING" id="521095.Apar_0373"/>
<accession>C8W9L6</accession>
<keyword evidence="4 7" id="KW-0812">Transmembrane</keyword>
<feature type="transmembrane region" description="Helical" evidence="7">
    <location>
        <begin position="414"/>
        <end position="438"/>
    </location>
</feature>
<dbReference type="Pfam" id="PF01554">
    <property type="entry name" value="MatE"/>
    <property type="match status" value="2"/>
</dbReference>
<dbReference type="PANTHER" id="PTHR43823:SF3">
    <property type="entry name" value="MULTIDRUG EXPORT PROTEIN MEPA"/>
    <property type="match status" value="1"/>
</dbReference>
<dbReference type="RefSeq" id="WP_012808462.1">
    <property type="nucleotide sequence ID" value="NC_013203.1"/>
</dbReference>
<feature type="transmembrane region" description="Helical" evidence="7">
    <location>
        <begin position="316"/>
        <end position="335"/>
    </location>
</feature>
<dbReference type="InterPro" id="IPR048279">
    <property type="entry name" value="MdtK-like"/>
</dbReference>
<feature type="transmembrane region" description="Helical" evidence="7">
    <location>
        <begin position="53"/>
        <end position="80"/>
    </location>
</feature>
<keyword evidence="9" id="KW-1185">Reference proteome</keyword>
<dbReference type="PANTHER" id="PTHR43823">
    <property type="entry name" value="SPORULATION PROTEIN YKVU"/>
    <property type="match status" value="1"/>
</dbReference>
<evidence type="ECO:0000256" key="2">
    <source>
        <dbReference type="ARBA" id="ARBA00022448"/>
    </source>
</evidence>
<protein>
    <submittedName>
        <fullName evidence="8">MATE efflux family protein</fullName>
    </submittedName>
</protein>
<dbReference type="OrthoDB" id="9808954at2"/>
<evidence type="ECO:0000256" key="7">
    <source>
        <dbReference type="SAM" id="Phobius"/>
    </source>
</evidence>
<keyword evidence="6 7" id="KW-0472">Membrane</keyword>
<evidence type="ECO:0000313" key="8">
    <source>
        <dbReference type="EMBL" id="ACV50804.1"/>
    </source>
</evidence>
<dbReference type="GeneID" id="84805903"/>
<dbReference type="GO" id="GO:0042910">
    <property type="term" value="F:xenobiotic transmembrane transporter activity"/>
    <property type="evidence" value="ECO:0007669"/>
    <property type="project" value="InterPro"/>
</dbReference>
<dbReference type="GO" id="GO:0005886">
    <property type="term" value="C:plasma membrane"/>
    <property type="evidence" value="ECO:0007669"/>
    <property type="project" value="UniProtKB-SubCell"/>
</dbReference>
<comment type="subcellular location">
    <subcellularLocation>
        <location evidence="1">Cell membrane</location>
        <topology evidence="1">Multi-pass membrane protein</topology>
    </subcellularLocation>
</comment>
<feature type="transmembrane region" description="Helical" evidence="7">
    <location>
        <begin position="387"/>
        <end position="408"/>
    </location>
</feature>
<keyword evidence="5 7" id="KW-1133">Transmembrane helix</keyword>
<evidence type="ECO:0000256" key="3">
    <source>
        <dbReference type="ARBA" id="ARBA00022475"/>
    </source>
</evidence>
<dbReference type="KEGG" id="apv:Apar_0373"/>
<feature type="transmembrane region" description="Helical" evidence="7">
    <location>
        <begin position="355"/>
        <end position="375"/>
    </location>
</feature>
<evidence type="ECO:0000313" key="9">
    <source>
        <dbReference type="Proteomes" id="UP000000960"/>
    </source>
</evidence>
<dbReference type="GO" id="GO:0015297">
    <property type="term" value="F:antiporter activity"/>
    <property type="evidence" value="ECO:0007669"/>
    <property type="project" value="InterPro"/>
</dbReference>
<gene>
    <name evidence="8" type="ordered locus">Apar_0373</name>
</gene>
<sequence length="490" mass="53657">MESNKLFAETPPFKLFIRAALPGAIAMLASMLYDTADGILVGRYLGQESFGAVTIAVPLVILCFAIADLIGVGASAVIAVEHGKKNHQTANNIFTIAFIMLITTGVISGIFFFFFAPNVLALMGAQGKIAEQGTIYLRVWTLFLPVMCISYAVDNFLKICGKIRRSTSIAFISAILGTVLEYYFLGVLGLSVEYAALGYCISITFSSLYGVWPFIGNKQILKFVKPHFNWTHIREIFVNGFPIFMQNISSRIYSLLMNAALLTLGGDIAIASYGVLLYSGGLIQPLIYGQADAMQPAVGYNWGAKKKNRVLAIEKYIFSTGIIIGIFAFCVSFFFSEFLVKLYLPDGTQELLNIAIPAMRIHAFIFIFSWITMCTESLAIALKQTKISNLLSIFMALIFPISSLLILKPFGLDALWYVSVVSNILSALLSVGCLIHIYRKYFTSVDKDDVGAASDASQEEDAELTDAALATSELSSPEDHLDPESISRAQ</sequence>
<feature type="transmembrane region" description="Helical" evidence="7">
    <location>
        <begin position="169"/>
        <end position="190"/>
    </location>
</feature>
<keyword evidence="2" id="KW-0813">Transport</keyword>
<dbReference type="eggNOG" id="COG0534">
    <property type="taxonomic scope" value="Bacteria"/>
</dbReference>
<name>C8W9L6_LANP1</name>
<dbReference type="AlphaFoldDB" id="C8W9L6"/>
<dbReference type="PIRSF" id="PIRSF006603">
    <property type="entry name" value="DinF"/>
    <property type="match status" value="1"/>
</dbReference>
<dbReference type="NCBIfam" id="TIGR00797">
    <property type="entry name" value="matE"/>
    <property type="match status" value="1"/>
</dbReference>
<evidence type="ECO:0000256" key="1">
    <source>
        <dbReference type="ARBA" id="ARBA00004651"/>
    </source>
</evidence>
<dbReference type="EMBL" id="CP001721">
    <property type="protein sequence ID" value="ACV50804.1"/>
    <property type="molecule type" value="Genomic_DNA"/>
</dbReference>
<dbReference type="InterPro" id="IPR051327">
    <property type="entry name" value="MATE_MepA_subfamily"/>
</dbReference>